<dbReference type="GO" id="GO:0004034">
    <property type="term" value="F:aldose 1-epimerase activity"/>
    <property type="evidence" value="ECO:0007669"/>
    <property type="project" value="TreeGrafter"/>
</dbReference>
<dbReference type="GO" id="GO:0006006">
    <property type="term" value="P:glucose metabolic process"/>
    <property type="evidence" value="ECO:0007669"/>
    <property type="project" value="TreeGrafter"/>
</dbReference>
<keyword evidence="2" id="KW-1185">Reference proteome</keyword>
<dbReference type="Proteomes" id="UP000657006">
    <property type="component" value="Unassembled WGS sequence"/>
</dbReference>
<dbReference type="GO" id="GO:0030246">
    <property type="term" value="F:carbohydrate binding"/>
    <property type="evidence" value="ECO:0007669"/>
    <property type="project" value="InterPro"/>
</dbReference>
<accession>A0A926DNK9</accession>
<evidence type="ECO:0000313" key="1">
    <source>
        <dbReference type="EMBL" id="MBC8542290.1"/>
    </source>
</evidence>
<dbReference type="CDD" id="cd01081">
    <property type="entry name" value="Aldose_epim"/>
    <property type="match status" value="1"/>
</dbReference>
<gene>
    <name evidence="1" type="ORF">H8730_01850</name>
</gene>
<organism evidence="1 2">
    <name type="scientific">Bianquea renquensis</name>
    <dbReference type="NCBI Taxonomy" id="2763661"/>
    <lineage>
        <taxon>Bacteria</taxon>
        <taxon>Bacillati</taxon>
        <taxon>Bacillota</taxon>
        <taxon>Clostridia</taxon>
        <taxon>Eubacteriales</taxon>
        <taxon>Bianqueaceae</taxon>
        <taxon>Bianquea</taxon>
    </lineage>
</organism>
<dbReference type="GO" id="GO:0033499">
    <property type="term" value="P:galactose catabolic process via UDP-galactose, Leloir pathway"/>
    <property type="evidence" value="ECO:0007669"/>
    <property type="project" value="TreeGrafter"/>
</dbReference>
<evidence type="ECO:0000313" key="2">
    <source>
        <dbReference type="Proteomes" id="UP000657006"/>
    </source>
</evidence>
<dbReference type="InterPro" id="IPR014718">
    <property type="entry name" value="GH-type_carb-bd"/>
</dbReference>
<protein>
    <submittedName>
        <fullName evidence="1">Aldose 1-epimerase</fullName>
    </submittedName>
</protein>
<dbReference type="Pfam" id="PF01263">
    <property type="entry name" value="Aldose_epim"/>
    <property type="match status" value="1"/>
</dbReference>
<name>A0A926DNK9_9FIRM</name>
<dbReference type="Gene3D" id="2.70.98.10">
    <property type="match status" value="1"/>
</dbReference>
<comment type="caution">
    <text evidence="1">The sequence shown here is derived from an EMBL/GenBank/DDBJ whole genome shotgun (WGS) entry which is preliminary data.</text>
</comment>
<dbReference type="EMBL" id="JACRSQ010000002">
    <property type="protein sequence ID" value="MBC8542290.1"/>
    <property type="molecule type" value="Genomic_DNA"/>
</dbReference>
<dbReference type="RefSeq" id="WP_177718633.1">
    <property type="nucleotide sequence ID" value="NZ_JACRSQ010000002.1"/>
</dbReference>
<dbReference type="InterPro" id="IPR008183">
    <property type="entry name" value="Aldose_1/G6P_1-epimerase"/>
</dbReference>
<dbReference type="AlphaFoldDB" id="A0A926DNK9"/>
<dbReference type="InterPro" id="IPR011013">
    <property type="entry name" value="Gal_mutarotase_sf_dom"/>
</dbReference>
<dbReference type="SUPFAM" id="SSF74650">
    <property type="entry name" value="Galactose mutarotase-like"/>
    <property type="match status" value="1"/>
</dbReference>
<reference evidence="1" key="1">
    <citation type="submission" date="2020-08" db="EMBL/GenBank/DDBJ databases">
        <title>Genome public.</title>
        <authorList>
            <person name="Liu C."/>
            <person name="Sun Q."/>
        </authorList>
    </citation>
    <scope>NUCLEOTIDE SEQUENCE</scope>
    <source>
        <strain evidence="1">NSJ-32</strain>
    </source>
</reference>
<dbReference type="PANTHER" id="PTHR10091:SF0">
    <property type="entry name" value="GALACTOSE MUTAROTASE"/>
    <property type="match status" value="1"/>
</dbReference>
<sequence length="318" mass="36007">MINQSVGLTDALWSVKAGGYEAKILPEIGGNLISLKKGDAELLHQYDTLESIAQKPTWYGLPVLFPPNRIEDGVFTFDGRRYEFPRNEVTRNNSLHGFLQDRPWKLAVVKDSDGEAQVCLTYEAREDSDFYPYYPHLFTAQILYTLNHEGLTQEFKLRNDGTGKMPFGLGWHSAFRAALDTTIQVSVDSRIVMSERMLPTGDVLALSEDEEKMRTEGLSPFYADLDGHFTSKPLEGNFHGAIITTPSLGIKTWYEVDSVYKHWMIWNCEREGSFICIEPQNWRVNAPNLPLSQDESGMASLLPGENFVARAKIWAECL</sequence>
<proteinExistence type="predicted"/>
<dbReference type="PANTHER" id="PTHR10091">
    <property type="entry name" value="ALDOSE-1-EPIMERASE"/>
    <property type="match status" value="1"/>
</dbReference>